<feature type="region of interest" description="Disordered" evidence="1">
    <location>
        <begin position="47"/>
        <end position="103"/>
    </location>
</feature>
<evidence type="ECO:0000313" key="3">
    <source>
        <dbReference type="Proteomes" id="UP000181936"/>
    </source>
</evidence>
<reference evidence="2 3" key="1">
    <citation type="journal article" date="2016" name="Sci. Rep.">
        <title>Complete genome sequence and transcriptomic analysis of a novel marine strain Bacillus weihaiensis reveals the mechanism of brown algae degradation.</title>
        <authorList>
            <person name="Zhu Y."/>
            <person name="Chen P."/>
            <person name="Bao Y."/>
            <person name="Men Y."/>
            <person name="Zeng Y."/>
            <person name="Yang J."/>
            <person name="Sun J."/>
            <person name="Sun Y."/>
        </authorList>
    </citation>
    <scope>NUCLEOTIDE SEQUENCE [LARGE SCALE GENOMIC DNA]</scope>
    <source>
        <strain evidence="2 3">Alg07</strain>
    </source>
</reference>
<dbReference type="RefSeq" id="WP_072580026.1">
    <property type="nucleotide sequence ID" value="NZ_CP016020.1"/>
</dbReference>
<proteinExistence type="predicted"/>
<name>A0A1L3MSG1_9BACI</name>
<evidence type="ECO:0000256" key="1">
    <source>
        <dbReference type="SAM" id="MobiDB-lite"/>
    </source>
</evidence>
<dbReference type="KEGG" id="bwh:A9C19_10975"/>
<evidence type="ECO:0000313" key="2">
    <source>
        <dbReference type="EMBL" id="APH05234.1"/>
    </source>
</evidence>
<dbReference type="STRING" id="1547283.A9C19_10975"/>
<dbReference type="Proteomes" id="UP000181936">
    <property type="component" value="Chromosome"/>
</dbReference>
<feature type="compositionally biased region" description="Basic and acidic residues" evidence="1">
    <location>
        <begin position="81"/>
        <end position="103"/>
    </location>
</feature>
<protein>
    <recommendedName>
        <fullName evidence="4">RNA polymerase subunit sigma</fullName>
    </recommendedName>
</protein>
<organism evidence="2 3">
    <name type="scientific">Bacillus weihaiensis</name>
    <dbReference type="NCBI Taxonomy" id="1547283"/>
    <lineage>
        <taxon>Bacteria</taxon>
        <taxon>Bacillati</taxon>
        <taxon>Bacillota</taxon>
        <taxon>Bacilli</taxon>
        <taxon>Bacillales</taxon>
        <taxon>Bacillaceae</taxon>
        <taxon>Bacillus</taxon>
    </lineage>
</organism>
<feature type="compositionally biased region" description="Basic and acidic residues" evidence="1">
    <location>
        <begin position="56"/>
        <end position="69"/>
    </location>
</feature>
<dbReference type="AlphaFoldDB" id="A0A1L3MSG1"/>
<accession>A0A1L3MSG1</accession>
<gene>
    <name evidence="2" type="ORF">A9C19_10975</name>
</gene>
<dbReference type="OrthoDB" id="2476294at2"/>
<keyword evidence="3" id="KW-1185">Reference proteome</keyword>
<dbReference type="EMBL" id="CP016020">
    <property type="protein sequence ID" value="APH05234.1"/>
    <property type="molecule type" value="Genomic_DNA"/>
</dbReference>
<evidence type="ECO:0008006" key="4">
    <source>
        <dbReference type="Google" id="ProtNLM"/>
    </source>
</evidence>
<sequence length="103" mass="12007">MSLKNIEMQIALPRTHDAGKIQEQLNQRSQLTQDQLAHSLQKQVELKRTQVQAGNENEKLKLKKEDASHDQQQQQQKKKREKDQLSDEATDHPYKGKNIDFFG</sequence>